<dbReference type="RefSeq" id="XP_030766551.1">
    <property type="nucleotide sequence ID" value="XM_030910691.1"/>
</dbReference>
<reference evidence="6" key="1">
    <citation type="submission" date="2025-08" db="UniProtKB">
        <authorList>
            <consortium name="RefSeq"/>
        </authorList>
    </citation>
    <scope>IDENTIFICATION</scope>
    <source>
        <tissue evidence="6">Gonads</tissue>
    </source>
</reference>
<dbReference type="InterPro" id="IPR004279">
    <property type="entry name" value="Perilipin"/>
</dbReference>
<dbReference type="GO" id="GO:0005811">
    <property type="term" value="C:lipid droplet"/>
    <property type="evidence" value="ECO:0007669"/>
    <property type="project" value="UniProtKB-SubCell"/>
</dbReference>
<comment type="similarity">
    <text evidence="2">Belongs to the perilipin family.</text>
</comment>
<dbReference type="GeneID" id="115890456"/>
<dbReference type="GO" id="GO:0019915">
    <property type="term" value="P:lipid storage"/>
    <property type="evidence" value="ECO:0007669"/>
    <property type="project" value="TreeGrafter"/>
</dbReference>
<evidence type="ECO:0000256" key="1">
    <source>
        <dbReference type="ARBA" id="ARBA00004502"/>
    </source>
</evidence>
<organism evidence="5 6">
    <name type="scientific">Sitophilus oryzae</name>
    <name type="common">Rice weevil</name>
    <name type="synonym">Curculio oryzae</name>
    <dbReference type="NCBI Taxonomy" id="7048"/>
    <lineage>
        <taxon>Eukaryota</taxon>
        <taxon>Metazoa</taxon>
        <taxon>Ecdysozoa</taxon>
        <taxon>Arthropoda</taxon>
        <taxon>Hexapoda</taxon>
        <taxon>Insecta</taxon>
        <taxon>Pterygota</taxon>
        <taxon>Neoptera</taxon>
        <taxon>Endopterygota</taxon>
        <taxon>Coleoptera</taxon>
        <taxon>Polyphaga</taxon>
        <taxon>Cucujiformia</taxon>
        <taxon>Curculionidae</taxon>
        <taxon>Dryophthorinae</taxon>
        <taxon>Sitophilus</taxon>
    </lineage>
</organism>
<keyword evidence="5" id="KW-1185">Reference proteome</keyword>
<accession>A0A6J2YTN8</accession>
<sequence length="216" mass="23893">MFLMDKDVFFITLLETEMASNQETPAPVVAEAASPTCMESVNRIAKLPAVEQTIQTVHGIYEKVKDFNSVTNWTLQTAEDTVHKAVEVGKPYATPVIEKLEGPIKKVDGVLCSGLDYVENKVPAVKLPPKELILQIYNTTKDYVSSHVSPAVETAKHIAEPAVNTAKGLIEPVVENVRHKVDEYLHKNPEQPESEQDNKPSEPKEKPAPKPSKKQS</sequence>
<evidence type="ECO:0000313" key="6">
    <source>
        <dbReference type="RefSeq" id="XP_030766551.1"/>
    </source>
</evidence>
<evidence type="ECO:0000256" key="3">
    <source>
        <dbReference type="ARBA" id="ARBA00022677"/>
    </source>
</evidence>
<dbReference type="PANTHER" id="PTHR14024:SF49">
    <property type="entry name" value="LIPID STORAGE DROPLETS SURFACE-BINDING PROTEIN 1"/>
    <property type="match status" value="1"/>
</dbReference>
<dbReference type="Proteomes" id="UP000504635">
    <property type="component" value="Unplaced"/>
</dbReference>
<dbReference type="PANTHER" id="PTHR14024">
    <property type="entry name" value="PERILIPIN"/>
    <property type="match status" value="1"/>
</dbReference>
<gene>
    <name evidence="6" type="primary">LOC115890456</name>
</gene>
<evidence type="ECO:0000313" key="5">
    <source>
        <dbReference type="Proteomes" id="UP000504635"/>
    </source>
</evidence>
<dbReference type="AlphaFoldDB" id="A0A6J2YTN8"/>
<evidence type="ECO:0000256" key="4">
    <source>
        <dbReference type="SAM" id="MobiDB-lite"/>
    </source>
</evidence>
<dbReference type="OrthoDB" id="376826at2759"/>
<dbReference type="GO" id="GO:0010890">
    <property type="term" value="P:positive regulation of triglyceride storage"/>
    <property type="evidence" value="ECO:0007669"/>
    <property type="project" value="TreeGrafter"/>
</dbReference>
<evidence type="ECO:0000256" key="2">
    <source>
        <dbReference type="ARBA" id="ARBA00006311"/>
    </source>
</evidence>
<feature type="compositionally biased region" description="Basic and acidic residues" evidence="4">
    <location>
        <begin position="180"/>
        <end position="208"/>
    </location>
</feature>
<dbReference type="Pfam" id="PF03036">
    <property type="entry name" value="Perilipin"/>
    <property type="match status" value="1"/>
</dbReference>
<dbReference type="InParanoid" id="A0A6J2YTN8"/>
<comment type="subcellular location">
    <subcellularLocation>
        <location evidence="1">Lipid droplet</location>
    </subcellularLocation>
</comment>
<keyword evidence="3" id="KW-0551">Lipid droplet</keyword>
<dbReference type="KEGG" id="soy:115890456"/>
<proteinExistence type="inferred from homology"/>
<protein>
    <submittedName>
        <fullName evidence="6">Lipid storage droplets surface-binding protein 1-like isoform X1</fullName>
    </submittedName>
</protein>
<dbReference type="GO" id="GO:0005829">
    <property type="term" value="C:cytosol"/>
    <property type="evidence" value="ECO:0007669"/>
    <property type="project" value="TreeGrafter"/>
</dbReference>
<feature type="region of interest" description="Disordered" evidence="4">
    <location>
        <begin position="180"/>
        <end position="216"/>
    </location>
</feature>
<name>A0A6J2YTN8_SITOR</name>